<dbReference type="InterPro" id="IPR037518">
    <property type="entry name" value="MPN"/>
</dbReference>
<evidence type="ECO:0000256" key="5">
    <source>
        <dbReference type="ARBA" id="ARBA00022786"/>
    </source>
</evidence>
<accession>A0A319DWA5</accession>
<evidence type="ECO:0000256" key="7">
    <source>
        <dbReference type="ARBA" id="ARBA00022833"/>
    </source>
</evidence>
<feature type="compositionally biased region" description="Basic and acidic residues" evidence="9">
    <location>
        <begin position="228"/>
        <end position="238"/>
    </location>
</feature>
<evidence type="ECO:0000256" key="8">
    <source>
        <dbReference type="ARBA" id="ARBA00023049"/>
    </source>
</evidence>
<keyword evidence="12" id="KW-1185">Reference proteome</keyword>
<evidence type="ECO:0000256" key="3">
    <source>
        <dbReference type="ARBA" id="ARBA00022670"/>
    </source>
</evidence>
<reference evidence="11 12" key="1">
    <citation type="submission" date="2018-02" db="EMBL/GenBank/DDBJ databases">
        <title>The genomes of Aspergillus section Nigri reveals drivers in fungal speciation.</title>
        <authorList>
            <consortium name="DOE Joint Genome Institute"/>
            <person name="Vesth T.C."/>
            <person name="Nybo J."/>
            <person name="Theobald S."/>
            <person name="Brandl J."/>
            <person name="Frisvad J.C."/>
            <person name="Nielsen K.F."/>
            <person name="Lyhne E.K."/>
            <person name="Kogle M.E."/>
            <person name="Kuo A."/>
            <person name="Riley R."/>
            <person name="Clum A."/>
            <person name="Nolan M."/>
            <person name="Lipzen A."/>
            <person name="Salamov A."/>
            <person name="Henrissat B."/>
            <person name="Wiebenga A."/>
            <person name="De vries R.P."/>
            <person name="Grigoriev I.V."/>
            <person name="Mortensen U.H."/>
            <person name="Andersen M.R."/>
            <person name="Baker S.E."/>
        </authorList>
    </citation>
    <scope>NUCLEOTIDE SEQUENCE [LARGE SCALE GENOMIC DNA]</scope>
    <source>
        <strain evidence="11 12">CBS 121057</strain>
    </source>
</reference>
<evidence type="ECO:0000256" key="4">
    <source>
        <dbReference type="ARBA" id="ARBA00022723"/>
    </source>
</evidence>
<feature type="region of interest" description="Disordered" evidence="9">
    <location>
        <begin position="1"/>
        <end position="20"/>
    </location>
</feature>
<dbReference type="Pfam" id="PF08969">
    <property type="entry name" value="USP8_dimer"/>
    <property type="match status" value="1"/>
</dbReference>
<evidence type="ECO:0000256" key="2">
    <source>
        <dbReference type="ARBA" id="ARBA00010981"/>
    </source>
</evidence>
<dbReference type="AlphaFoldDB" id="A0A319DWA5"/>
<dbReference type="GO" id="GO:0070536">
    <property type="term" value="P:protein K63-linked deubiquitination"/>
    <property type="evidence" value="ECO:0007669"/>
    <property type="project" value="InterPro"/>
</dbReference>
<evidence type="ECO:0000256" key="6">
    <source>
        <dbReference type="ARBA" id="ARBA00022801"/>
    </source>
</evidence>
<comment type="cofactor">
    <cofactor evidence="1">
        <name>Zn(2+)</name>
        <dbReference type="ChEBI" id="CHEBI:29105"/>
    </cofactor>
</comment>
<dbReference type="Gene3D" id="1.20.58.80">
    <property type="entry name" value="Phosphotransferase system, lactose/cellobiose-type IIA subunit"/>
    <property type="match status" value="1"/>
</dbReference>
<dbReference type="InterPro" id="IPR044098">
    <property type="entry name" value="STAMBP/STALP-like_MPN"/>
</dbReference>
<feature type="region of interest" description="Disordered" evidence="9">
    <location>
        <begin position="226"/>
        <end position="343"/>
    </location>
</feature>
<keyword evidence="4" id="KW-0479">Metal-binding</keyword>
<dbReference type="GO" id="GO:0006508">
    <property type="term" value="P:proteolysis"/>
    <property type="evidence" value="ECO:0007669"/>
    <property type="project" value="UniProtKB-KW"/>
</dbReference>
<organism evidence="11 12">
    <name type="scientific">Aspergillus sclerotiicarbonarius (strain CBS 121057 / IBT 28362)</name>
    <dbReference type="NCBI Taxonomy" id="1448318"/>
    <lineage>
        <taxon>Eukaryota</taxon>
        <taxon>Fungi</taxon>
        <taxon>Dikarya</taxon>
        <taxon>Ascomycota</taxon>
        <taxon>Pezizomycotina</taxon>
        <taxon>Eurotiomycetes</taxon>
        <taxon>Eurotiomycetidae</taxon>
        <taxon>Eurotiales</taxon>
        <taxon>Aspergillaceae</taxon>
        <taxon>Aspergillus</taxon>
        <taxon>Aspergillus subgen. Circumdati</taxon>
    </lineage>
</organism>
<dbReference type="Gene3D" id="3.40.140.10">
    <property type="entry name" value="Cytidine Deaminase, domain 2"/>
    <property type="match status" value="1"/>
</dbReference>
<dbReference type="OrthoDB" id="3640at2759"/>
<dbReference type="SMART" id="SM00232">
    <property type="entry name" value="JAB_MPN"/>
    <property type="match status" value="1"/>
</dbReference>
<evidence type="ECO:0000256" key="9">
    <source>
        <dbReference type="SAM" id="MobiDB-lite"/>
    </source>
</evidence>
<dbReference type="GO" id="GO:0140492">
    <property type="term" value="F:metal-dependent deubiquitinase activity"/>
    <property type="evidence" value="ECO:0007669"/>
    <property type="project" value="InterPro"/>
</dbReference>
<feature type="domain" description="MPN" evidence="10">
    <location>
        <begin position="364"/>
        <end position="492"/>
    </location>
</feature>
<sequence length="544" mass="60497">MATHLPATSAGSPPQSVESITRKAQDYEYDPSIPLRYWLRTASTLMREARIYEREKHEEQAYLLLFRHAQLVLVNLARHPDAKDEKNRKSLVEAENEVKRNLEVMEVLKPRINKRYERYTQLMRERQAHAPAPTTTPPNQRQPQDPALAGVVEPLEAGENRDLAVQLARTEISRRATVRKAIRQAGISPEEEQARRAAGVWGDWDHALRKDGSGDDDLSRRIQNVRVQMDDPRADHRPQVAPKPIRPSTATSSSTAYKYPTVPRQKPLGPVPSATRVEPGDRIVPPPKAPALPPKESSHVHDLASLDGPLPPPRPDKISATPAEAPALPAKVQPAPDGDARSLDPSSFTFKPSAYLENGTPLRTLFLPPDLRKHFMSLVAPNTQRNLETCGILCGTLISNALFVSRLLIPEQTATSDTCETVNETAIFDYCDSEDLMVLGWIHTHPTQTCFMSSRDLHTHCGYQVMLPESIAIVCAPSKTPDWGVFRLTDPPGLKTVLNCTQTGLFHPHGEANIYTDALRPGHVFEAKGLEFETVDLRPKGTQS</sequence>
<feature type="compositionally biased region" description="Pro residues" evidence="9">
    <location>
        <begin position="284"/>
        <end position="293"/>
    </location>
</feature>
<dbReference type="GO" id="GO:0005768">
    <property type="term" value="C:endosome"/>
    <property type="evidence" value="ECO:0007669"/>
    <property type="project" value="TreeGrafter"/>
</dbReference>
<comment type="similarity">
    <text evidence="2">Belongs to the peptidase M67C family.</text>
</comment>
<evidence type="ECO:0000259" key="10">
    <source>
        <dbReference type="PROSITE" id="PS50249"/>
    </source>
</evidence>
<dbReference type="VEuPathDB" id="FungiDB:BO78DRAFT_230359"/>
<keyword evidence="8" id="KW-0482">Metalloprotease</keyword>
<name>A0A319DWA5_ASPSB</name>
<proteinExistence type="inferred from homology"/>
<keyword evidence="7" id="KW-0862">Zinc</keyword>
<dbReference type="Pfam" id="PF01398">
    <property type="entry name" value="JAB"/>
    <property type="match status" value="1"/>
</dbReference>
<dbReference type="FunFam" id="3.40.140.10:FF:000033">
    <property type="entry name" value="AMSH-like protease sst2"/>
    <property type="match status" value="1"/>
</dbReference>
<evidence type="ECO:0000256" key="1">
    <source>
        <dbReference type="ARBA" id="ARBA00001947"/>
    </source>
</evidence>
<dbReference type="SUPFAM" id="SSF102712">
    <property type="entry name" value="JAB1/MPN domain"/>
    <property type="match status" value="1"/>
</dbReference>
<dbReference type="InterPro" id="IPR000555">
    <property type="entry name" value="JAMM/MPN+_dom"/>
</dbReference>
<dbReference type="GO" id="GO:0046872">
    <property type="term" value="F:metal ion binding"/>
    <property type="evidence" value="ECO:0007669"/>
    <property type="project" value="UniProtKB-KW"/>
</dbReference>
<evidence type="ECO:0000313" key="11">
    <source>
        <dbReference type="EMBL" id="PYI02092.1"/>
    </source>
</evidence>
<feature type="compositionally biased region" description="Polar residues" evidence="9">
    <location>
        <begin position="9"/>
        <end position="19"/>
    </location>
</feature>
<dbReference type="InterPro" id="IPR015063">
    <property type="entry name" value="USP8_dimer"/>
</dbReference>
<keyword evidence="5" id="KW-0833">Ubl conjugation pathway</keyword>
<dbReference type="Proteomes" id="UP000248423">
    <property type="component" value="Unassembled WGS sequence"/>
</dbReference>
<protein>
    <recommendedName>
        <fullName evidence="10">MPN domain-containing protein</fullName>
    </recommendedName>
</protein>
<dbReference type="GO" id="GO:0016020">
    <property type="term" value="C:membrane"/>
    <property type="evidence" value="ECO:0007669"/>
    <property type="project" value="TreeGrafter"/>
</dbReference>
<evidence type="ECO:0000313" key="12">
    <source>
        <dbReference type="Proteomes" id="UP000248423"/>
    </source>
</evidence>
<dbReference type="GO" id="GO:0061578">
    <property type="term" value="F:K63-linked deubiquitinase activity"/>
    <property type="evidence" value="ECO:0007669"/>
    <property type="project" value="InterPro"/>
</dbReference>
<gene>
    <name evidence="11" type="ORF">BO78DRAFT_230359</name>
</gene>
<keyword evidence="6" id="KW-0378">Hydrolase</keyword>
<dbReference type="PANTHER" id="PTHR12947:SF13">
    <property type="entry name" value="FI19924P1"/>
    <property type="match status" value="1"/>
</dbReference>
<dbReference type="STRING" id="1448318.A0A319DWA5"/>
<dbReference type="EMBL" id="KZ826401">
    <property type="protein sequence ID" value="PYI02092.1"/>
    <property type="molecule type" value="Genomic_DNA"/>
</dbReference>
<dbReference type="PANTHER" id="PTHR12947">
    <property type="entry name" value="AMSH-LIKE PROTEASE"/>
    <property type="match status" value="1"/>
</dbReference>
<dbReference type="SUPFAM" id="SSF140856">
    <property type="entry name" value="USP8 N-terminal domain-like"/>
    <property type="match status" value="1"/>
</dbReference>
<dbReference type="FunFam" id="1.20.58.80:FF:000024">
    <property type="entry name" value="Endosome-associated ubiquitin isopeptidase (AmsH)"/>
    <property type="match status" value="1"/>
</dbReference>
<dbReference type="CDD" id="cd08066">
    <property type="entry name" value="MPN_AMSH_like"/>
    <property type="match status" value="1"/>
</dbReference>
<dbReference type="PROSITE" id="PS50249">
    <property type="entry name" value="MPN"/>
    <property type="match status" value="1"/>
</dbReference>
<keyword evidence="3" id="KW-0645">Protease</keyword>